<dbReference type="Proteomes" id="UP001596137">
    <property type="component" value="Unassembled WGS sequence"/>
</dbReference>
<protein>
    <recommendedName>
        <fullName evidence="3">DUF3024 domain-containing protein</fullName>
    </recommendedName>
</protein>
<comment type="caution">
    <text evidence="1">The sequence shown here is derived from an EMBL/GenBank/DDBJ whole genome shotgun (WGS) entry which is preliminary data.</text>
</comment>
<gene>
    <name evidence="1" type="ORF">ACFP1K_11120</name>
</gene>
<dbReference type="EMBL" id="JBHSRF010000011">
    <property type="protein sequence ID" value="MFC6081711.1"/>
    <property type="molecule type" value="Genomic_DNA"/>
</dbReference>
<evidence type="ECO:0008006" key="3">
    <source>
        <dbReference type="Google" id="ProtNLM"/>
    </source>
</evidence>
<evidence type="ECO:0000313" key="2">
    <source>
        <dbReference type="Proteomes" id="UP001596137"/>
    </source>
</evidence>
<proteinExistence type="predicted"/>
<sequence>MSGVVTAPCSAVGRAAMRLSQEVDRLGAYADFCEGDRVALLSFEVGLSVWCEYGPDGGMRFRWWTGEVDANDRYVYTWCPASMAPTAARSVFGRWAELKLRGEAGRSDG</sequence>
<reference evidence="2" key="1">
    <citation type="journal article" date="2019" name="Int. J. Syst. Evol. Microbiol.">
        <title>The Global Catalogue of Microorganisms (GCM) 10K type strain sequencing project: providing services to taxonomists for standard genome sequencing and annotation.</title>
        <authorList>
            <consortium name="The Broad Institute Genomics Platform"/>
            <consortium name="The Broad Institute Genome Sequencing Center for Infectious Disease"/>
            <person name="Wu L."/>
            <person name="Ma J."/>
        </authorList>
    </citation>
    <scope>NUCLEOTIDE SEQUENCE [LARGE SCALE GENOMIC DNA]</scope>
    <source>
        <strain evidence="2">JCM 30346</strain>
    </source>
</reference>
<organism evidence="1 2">
    <name type="scientific">Sphaerisporangium aureirubrum</name>
    <dbReference type="NCBI Taxonomy" id="1544736"/>
    <lineage>
        <taxon>Bacteria</taxon>
        <taxon>Bacillati</taxon>
        <taxon>Actinomycetota</taxon>
        <taxon>Actinomycetes</taxon>
        <taxon>Streptosporangiales</taxon>
        <taxon>Streptosporangiaceae</taxon>
        <taxon>Sphaerisporangium</taxon>
    </lineage>
</organism>
<evidence type="ECO:0000313" key="1">
    <source>
        <dbReference type="EMBL" id="MFC6081711.1"/>
    </source>
</evidence>
<accession>A0ABW1NFA3</accession>
<keyword evidence="2" id="KW-1185">Reference proteome</keyword>
<dbReference type="RefSeq" id="WP_380750186.1">
    <property type="nucleotide sequence ID" value="NZ_JBHSRF010000011.1"/>
</dbReference>
<name>A0ABW1NFA3_9ACTN</name>